<feature type="non-terminal residue" evidence="4">
    <location>
        <position position="187"/>
    </location>
</feature>
<evidence type="ECO:0000259" key="3">
    <source>
        <dbReference type="Pfam" id="PF15508"/>
    </source>
</evidence>
<evidence type="ECO:0000256" key="2">
    <source>
        <dbReference type="SAM" id="MobiDB-lite"/>
    </source>
</evidence>
<dbReference type="PANTHER" id="PTHR28583">
    <property type="entry name" value="ACID AMIDASE"/>
    <property type="match status" value="1"/>
</dbReference>
<evidence type="ECO:0007829" key="7">
    <source>
        <dbReference type="ProteomicsDB" id="A0A1B0GVC9"/>
    </source>
</evidence>
<evidence type="ECO:0007829" key="6">
    <source>
        <dbReference type="PeptideAtlas" id="A0A1B0GVC9"/>
    </source>
</evidence>
<feature type="compositionally biased region" description="Pro residues" evidence="2">
    <location>
        <begin position="64"/>
        <end position="75"/>
    </location>
</feature>
<dbReference type="Proteomes" id="UP000005640">
    <property type="component" value="Chromosome 8"/>
</dbReference>
<dbReference type="OrthoDB" id="5273684at2759"/>
<organism evidence="4 5">
    <name type="scientific">Homo sapiens</name>
    <name type="common">Human</name>
    <dbReference type="NCBI Taxonomy" id="9606"/>
    <lineage>
        <taxon>Eukaryota</taxon>
        <taxon>Metazoa</taxon>
        <taxon>Chordata</taxon>
        <taxon>Craniata</taxon>
        <taxon>Vertebrata</taxon>
        <taxon>Euteleostomi</taxon>
        <taxon>Mammalia</taxon>
        <taxon>Eutheria</taxon>
        <taxon>Euarchontoglires</taxon>
        <taxon>Primates</taxon>
        <taxon>Haplorrhini</taxon>
        <taxon>Catarrhini</taxon>
        <taxon>Hominidae</taxon>
        <taxon>Homo</taxon>
    </lineage>
</organism>
<proteinExistence type="evidence at protein level"/>
<keyword evidence="6 7" id="KW-1267">Proteomics identification</keyword>
<dbReference type="SMR" id="A0A1B0GVC9"/>
<reference evidence="4 5" key="2">
    <citation type="journal article" date="2004" name="Nature">
        <title>Finishing the euchromatic sequence of the human genome.</title>
        <authorList>
            <consortium name="International Human Genome Sequencing Consortium"/>
        </authorList>
    </citation>
    <scope>NUCLEOTIDE SEQUENCE [LARGE SCALE GENOMIC DNA]</scope>
</reference>
<accession>A0A1B0GVC9</accession>
<reference evidence="4 5" key="3">
    <citation type="journal article" date="2006" name="Nature">
        <title>DNA sequence and analysis of human chromosome 8.</title>
        <authorList>
            <person name="Nusbaum C."/>
            <person name="Mikkelsen T.S."/>
            <person name="Zody M.C."/>
            <person name="Asakawa S."/>
            <person name="Taudien S."/>
            <person name="Garber M."/>
            <person name="Kodira C.D."/>
            <person name="Schueler M.G."/>
            <person name="Shimizu A."/>
            <person name="Whittaker C.A."/>
            <person name="Chang J.L."/>
            <person name="Cuomo C.A."/>
            <person name="Dewar K."/>
            <person name="FitzGerald M.G."/>
            <person name="Yang X."/>
            <person name="Allen N.R."/>
            <person name="Anderson S."/>
            <person name="Asakawa T."/>
            <person name="Blechschmidt K."/>
            <person name="Bloom T."/>
            <person name="Borowsky M.L."/>
            <person name="Butler J."/>
            <person name="Cook A."/>
            <person name="Corum B."/>
            <person name="DeArellano K."/>
            <person name="DeCaprio D."/>
            <person name="Dooley K.T."/>
            <person name="Dorris L.III."/>
            <person name="Engels R."/>
            <person name="Glockner G."/>
            <person name="Hafez N."/>
            <person name="Hagopian D.S."/>
            <person name="Hall J.L."/>
            <person name="Ishikawa S.K."/>
            <person name="Jaffe D.B."/>
            <person name="Kamat A."/>
            <person name="Kudoh J."/>
            <person name="Lehmann R."/>
            <person name="Lokitsang T."/>
            <person name="Macdonald P."/>
            <person name="Major J.E."/>
            <person name="Matthews C.D."/>
            <person name="Mauceli E."/>
            <person name="Menzel U."/>
            <person name="Mihalev A.H."/>
            <person name="Minoshima S."/>
            <person name="Murayama Y."/>
            <person name="Naylor J.W."/>
            <person name="Nicol R."/>
            <person name="Nguyen C."/>
            <person name="O'Leary S.B."/>
            <person name="O'Neill K."/>
            <person name="Parker S.C."/>
            <person name="Polley A."/>
            <person name="Raymond C.K."/>
            <person name="Reichwald K."/>
            <person name="Rodriguez J."/>
            <person name="Sasaki T."/>
            <person name="Schilhabel M."/>
            <person name="Siddiqui R."/>
            <person name="Smith C.L."/>
            <person name="Sneddon T.P."/>
            <person name="Talamas J.A."/>
            <person name="Tenzin P."/>
            <person name="Topham K."/>
            <person name="Venkataraman V."/>
            <person name="Wen G."/>
            <person name="Yamazaki S."/>
            <person name="Young S.K."/>
            <person name="Zeng Q."/>
            <person name="Zimmer A.R."/>
            <person name="Rosenthal A."/>
            <person name="Birren B.W."/>
            <person name="Platzer M."/>
            <person name="Shimizu N."/>
            <person name="Lander E.S."/>
        </authorList>
    </citation>
    <scope>NUCLEOTIDE SEQUENCE [LARGE SCALE GENOMIC DNA]</scope>
</reference>
<dbReference type="PANTHER" id="PTHR28583:SF1">
    <property type="entry name" value="ACID CERAMIDASE"/>
    <property type="match status" value="1"/>
</dbReference>
<reference evidence="4" key="6">
    <citation type="submission" date="2025-09" db="UniProtKB">
        <authorList>
            <consortium name="Ensembl"/>
        </authorList>
    </citation>
    <scope>IDENTIFICATION</scope>
</reference>
<keyword evidence="5" id="KW-1185">Reference proteome</keyword>
<dbReference type="OpenTargets" id="ENSG00000104763"/>
<dbReference type="ChiTaRS" id="ASAH1">
    <property type="organism name" value="human"/>
</dbReference>
<gene>
    <name evidence="4" type="primary">ASAH1</name>
</gene>
<reference evidence="8" key="4">
    <citation type="journal article" date="2015" name="Proteomics">
        <title>N-terminome analysis of the human mitochondrial proteome.</title>
        <authorList>
            <person name="Vaca Jacome A.S."/>
            <person name="Rabilloud T."/>
            <person name="Schaeffer-Reiss C."/>
            <person name="Rompais M."/>
            <person name="Ayoub D."/>
            <person name="Lane L."/>
            <person name="Bairoch A."/>
            <person name="Van Dorsselaer A."/>
            <person name="Carapito C."/>
        </authorList>
    </citation>
    <scope>IDENTIFICATION BY MASS SPECTROMETRY [LARGE SCALE ANALYSIS]</scope>
</reference>
<dbReference type="Antibodypedia" id="1611">
    <property type="antibodies" value="304 antibodies from 31 providers"/>
</dbReference>
<dbReference type="AlphaFoldDB" id="A0A1B0GVC9"/>
<feature type="region of interest" description="Disordered" evidence="2">
    <location>
        <begin position="60"/>
        <end position="84"/>
    </location>
</feature>
<dbReference type="GO" id="GO:0017040">
    <property type="term" value="F:N-acylsphingosine amidohydrolase activity"/>
    <property type="evidence" value="ECO:0007669"/>
    <property type="project" value="UniProtKB-EC"/>
</dbReference>
<dbReference type="EC" id="3.5.1.23" evidence="1"/>
<dbReference type="Ensembl" id="ENST00000637536.1">
    <property type="protein sequence ID" value="ENSP00000490464.1"/>
    <property type="gene ID" value="ENSG00000104763.20"/>
</dbReference>
<evidence type="ECO:0007829" key="8">
    <source>
        <dbReference type="PubMed" id="25944712"/>
    </source>
</evidence>
<dbReference type="Pfam" id="PF15508">
    <property type="entry name" value="NAAA-beta"/>
    <property type="match status" value="1"/>
</dbReference>
<evidence type="ECO:0000313" key="4">
    <source>
        <dbReference type="Ensembl" id="ENSP00000490464.1"/>
    </source>
</evidence>
<dbReference type="Ensembl" id="ENST00000637536.1">
    <property type="protein sequence ID" value="ENSP00000490464.1"/>
    <property type="gene ID" value="ENSG00000104763.21"/>
</dbReference>
<reference evidence="4" key="5">
    <citation type="submission" date="2025-08" db="UniProtKB">
        <authorList>
            <consortium name="Ensembl"/>
        </authorList>
    </citation>
    <scope>IDENTIFICATION</scope>
</reference>
<dbReference type="ExpressionAtlas" id="A0A1B0GVC9">
    <property type="expression patterns" value="baseline and differential"/>
</dbReference>
<dbReference type="HGNC" id="HGNC:735">
    <property type="gene designation" value="ASAH1"/>
</dbReference>
<dbReference type="InterPro" id="IPR029130">
    <property type="entry name" value="Acid_ceramidase_N"/>
</dbReference>
<name>A0A1B0GVC9_HUMAN</name>
<dbReference type="EMBL" id="AC124242">
    <property type="status" value="NOT_ANNOTATED_CDS"/>
    <property type="molecule type" value="Genomic_DNA"/>
</dbReference>
<feature type="domain" description="Acid ceramidase N-terminal" evidence="3">
    <location>
        <begin position="163"/>
        <end position="187"/>
    </location>
</feature>
<dbReference type="EMBL" id="KC877215">
    <property type="status" value="NOT_ANNOTATED_CDS"/>
    <property type="molecule type" value="Genomic_DNA"/>
</dbReference>
<dbReference type="VEuPathDB" id="HostDB:ENSG00000104763"/>
<dbReference type="MassIVE" id="A0A1B0GVC9"/>
<protein>
    <recommendedName>
        <fullName evidence="1">ceramidase</fullName>
        <ecNumber evidence="1">3.5.1.23</ecNumber>
    </recommendedName>
</protein>
<evidence type="ECO:0000313" key="5">
    <source>
        <dbReference type="Proteomes" id="UP000005640"/>
    </source>
</evidence>
<sequence>MNCCIGLGEKARGSHRASYPSLSALFTEASILGFGSFAVKAQVAWKALSLSLRHPFRGTEKPRPLLPVPPPPSVPPTAWNGAVPGRGSRGGGGVACPRPSRLFFASAGVRGVALAARAMPGRSCVALVLLAAAVSCAVAQHAPPWTEDCRKSTYPPSGPTYRGAVPWYTINLDLPPYKRWHELMLDK</sequence>
<evidence type="ECO:0000256" key="1">
    <source>
        <dbReference type="ARBA" id="ARBA00011891"/>
    </source>
</evidence>
<reference evidence="4 5" key="1">
    <citation type="journal article" date="2001" name="Nature">
        <title>Initial sequencing and analysis of the human genome.</title>
        <authorList>
            <consortium name="International Human Genome Sequencing Consortium"/>
            <person name="Lander E.S."/>
            <person name="Linton L.M."/>
            <person name="Birren B."/>
            <person name="Nusbaum C."/>
            <person name="Zody M.C."/>
            <person name="Baldwin J."/>
            <person name="Devon K."/>
            <person name="Dewar K."/>
            <person name="Doyle M."/>
            <person name="FitzHugh W."/>
            <person name="Funke R."/>
            <person name="Gage D."/>
            <person name="Harris K."/>
            <person name="Heaford A."/>
            <person name="Howland J."/>
            <person name="Kann L."/>
            <person name="Lehoczky J."/>
            <person name="LeVine R."/>
            <person name="McEwan P."/>
            <person name="McKernan K."/>
            <person name="Meldrim J."/>
            <person name="Mesirov J.P."/>
            <person name="Miranda C."/>
            <person name="Morris W."/>
            <person name="Naylor J."/>
            <person name="Raymond C."/>
            <person name="Rosetti M."/>
            <person name="Santos R."/>
            <person name="Sheridan A."/>
            <person name="Sougnez C."/>
            <person name="Stange-Thomann N."/>
            <person name="Stojanovic N."/>
            <person name="Subramanian A."/>
            <person name="Wyman D."/>
            <person name="Rogers J."/>
            <person name="Sulston J."/>
            <person name="Ainscough R."/>
            <person name="Beck S."/>
            <person name="Bentley D."/>
            <person name="Burton J."/>
            <person name="Clee C."/>
            <person name="Carter N."/>
            <person name="Coulson A."/>
            <person name="Deadman R."/>
            <person name="Deloukas P."/>
            <person name="Dunham A."/>
            <person name="Dunham I."/>
            <person name="Durbin R."/>
            <person name="French L."/>
            <person name="Grafham D."/>
            <person name="Gregory S."/>
            <person name="Hubbard T."/>
            <person name="Humphray S."/>
            <person name="Hunt A."/>
            <person name="Jones M."/>
            <person name="Lloyd C."/>
            <person name="McMurray A."/>
            <person name="Matthews L."/>
            <person name="Mercer S."/>
            <person name="Milne S."/>
            <person name="Mullikin J.C."/>
            <person name="Mungall A."/>
            <person name="Plumb R."/>
            <person name="Ross M."/>
            <person name="Shownkeen R."/>
            <person name="Sims S."/>
            <person name="Waterston R.H."/>
            <person name="Wilson R.K."/>
            <person name="Hillier L.W."/>
            <person name="McPherson J.D."/>
            <person name="Marra M.A."/>
            <person name="Mardis E.R."/>
            <person name="Fulton L.A."/>
            <person name="Chinwalla A.T."/>
            <person name="Pepin K.H."/>
            <person name="Gish W.R."/>
            <person name="Chissoe S.L."/>
            <person name="Wendl M.C."/>
            <person name="Delehaunty K.D."/>
            <person name="Miner T.L."/>
            <person name="Delehaunty A."/>
            <person name="Kramer J.B."/>
            <person name="Cook L.L."/>
            <person name="Fulton R.S."/>
            <person name="Johnson D.L."/>
            <person name="Minx P.J."/>
            <person name="Clifton S.W."/>
            <person name="Hawkins T."/>
            <person name="Branscomb E."/>
            <person name="Predki P."/>
            <person name="Richardson P."/>
            <person name="Wenning S."/>
            <person name="Slezak T."/>
            <person name="Doggett N."/>
            <person name="Cheng J.F."/>
            <person name="Olsen A."/>
            <person name="Lucas S."/>
            <person name="Elkin C."/>
            <person name="Uberbacher E."/>
            <person name="Frazier M."/>
            <person name="Gibbs R.A."/>
            <person name="Muzny D.M."/>
            <person name="Scherer S.E."/>
            <person name="Bouck J.B."/>
            <person name="Sodergren E.J."/>
            <person name="Worley K.C."/>
            <person name="Rives C.M."/>
            <person name="Gorrell J.H."/>
            <person name="Metzker M.L."/>
            <person name="Naylor S.L."/>
            <person name="Kucherlapati R.S."/>
            <person name="Nelson D.L."/>
            <person name="Weinstock G.M."/>
            <person name="Sakaki Y."/>
            <person name="Fujiyama A."/>
            <person name="Hattori M."/>
            <person name="Yada T."/>
            <person name="Toyoda A."/>
            <person name="Itoh T."/>
            <person name="Kawagoe C."/>
            <person name="Watanabe H."/>
            <person name="Totoki Y."/>
            <person name="Taylor T."/>
            <person name="Weissenbach J."/>
            <person name="Heilig R."/>
            <person name="Saurin W."/>
            <person name="Artiguenave F."/>
            <person name="Brottier P."/>
            <person name="Bruls T."/>
            <person name="Pelletier E."/>
            <person name="Robert C."/>
            <person name="Wincker P."/>
            <person name="Smith D.R."/>
            <person name="Doucette-Stamm L."/>
            <person name="Rubenfield M."/>
            <person name="Weinstock K."/>
            <person name="Lee H.M."/>
            <person name="Dubois J."/>
            <person name="Rosenthal A."/>
            <person name="Platzer M."/>
            <person name="Nyakatura G."/>
            <person name="Taudien S."/>
            <person name="Rump A."/>
            <person name="Yang H."/>
            <person name="Yu J."/>
            <person name="Wang J."/>
            <person name="Huang G."/>
            <person name="Gu J."/>
            <person name="Hood L."/>
            <person name="Rowen L."/>
            <person name="Madan A."/>
            <person name="Qin S."/>
            <person name="Davis R.W."/>
            <person name="Federspiel N.A."/>
            <person name="Abola A.P."/>
            <person name="Proctor M.J."/>
            <person name="Myers R.M."/>
            <person name="Schmutz J."/>
            <person name="Dickson M."/>
            <person name="Grimwood J."/>
            <person name="Cox D.R."/>
            <person name="Olson M.V."/>
            <person name="Kaul R."/>
            <person name="Raymond C."/>
            <person name="Shimizu N."/>
            <person name="Kawasaki K."/>
            <person name="Minoshima S."/>
            <person name="Evans G.A."/>
            <person name="Athanasiou M."/>
            <person name="Schultz R."/>
            <person name="Roe B.A."/>
            <person name="Chen F."/>
            <person name="Pan H."/>
            <person name="Ramser J."/>
            <person name="Lehrach H."/>
            <person name="Reinhardt R."/>
            <person name="McCombie W.R."/>
            <person name="de la Bastide M."/>
            <person name="Dedhia N."/>
            <person name="Blocker H."/>
            <person name="Hornischer K."/>
            <person name="Nordsiek G."/>
            <person name="Agarwala R."/>
            <person name="Aravind L."/>
            <person name="Bailey J.A."/>
            <person name="Bateman A."/>
            <person name="Batzoglou S."/>
            <person name="Birney E."/>
            <person name="Bork P."/>
            <person name="Brown D.G."/>
            <person name="Burge C.B."/>
            <person name="Cerutti L."/>
            <person name="Chen H.C."/>
            <person name="Church D."/>
            <person name="Clamp M."/>
            <person name="Copley R.R."/>
            <person name="Doerks T."/>
            <person name="Eddy S.R."/>
            <person name="Eichler E.E."/>
            <person name="Furey T.S."/>
            <person name="Galagan J."/>
            <person name="Gilbert J.G."/>
            <person name="Harmon C."/>
            <person name="Hayashizaki Y."/>
            <person name="Haussler D."/>
            <person name="Hermjakob H."/>
            <person name="Hokamp K."/>
            <person name="Jang W."/>
            <person name="Johnson L.S."/>
            <person name="Jones T.A."/>
            <person name="Kasif S."/>
            <person name="Kaspryzk A."/>
            <person name="Kennedy S."/>
            <person name="Kent W.J."/>
            <person name="Kitts P."/>
            <person name="Koonin E.V."/>
            <person name="Korf I."/>
            <person name="Kulp D."/>
            <person name="Lancet D."/>
            <person name="Lowe T.M."/>
            <person name="McLysaght A."/>
            <person name="Mikkelsen T."/>
            <person name="Moran J.V."/>
            <person name="Mulder N."/>
            <person name="Pollara V.J."/>
            <person name="Ponting C.P."/>
            <person name="Schuler G."/>
            <person name="Schultz J."/>
            <person name="Slater G."/>
            <person name="Smit A.F."/>
            <person name="Stupka E."/>
            <person name="Szustakowski J."/>
            <person name="Thierry-Mieg D."/>
            <person name="Thierry-Mieg J."/>
            <person name="Wagner L."/>
            <person name="Wallis J."/>
            <person name="Wheeler R."/>
            <person name="Williams A."/>
            <person name="Wolf Y.I."/>
            <person name="Wolfe K.H."/>
            <person name="Yang S.P."/>
            <person name="Yeh R.F."/>
            <person name="Collins F."/>
            <person name="Guyer M.S."/>
            <person name="Peterson J."/>
            <person name="Felsenfeld A."/>
            <person name="Wetterstrand K.A."/>
            <person name="Patrinos A."/>
            <person name="Morgan M.J."/>
            <person name="de Jong P."/>
            <person name="Catanese J.J."/>
            <person name="Osoegawa K."/>
            <person name="Shizuya H."/>
            <person name="Choi S."/>
            <person name="Chen Y.J."/>
        </authorList>
    </citation>
    <scope>NUCLEOTIDE SEQUENCE [LARGE SCALE GENOMIC DNA]</scope>
</reference>
<dbReference type="GeneTree" id="ENSGT00530000063548"/>
<dbReference type="Bgee" id="ENSG00000104763">
    <property type="expression patterns" value="Expressed in heart right ventricle and 206 other cell types or tissues"/>
</dbReference>